<reference evidence="1 2" key="1">
    <citation type="journal article" date="2018" name="Nat. Ecol. Evol.">
        <title>Pezizomycetes genomes reveal the molecular basis of ectomycorrhizal truffle lifestyle.</title>
        <authorList>
            <person name="Murat C."/>
            <person name="Payen T."/>
            <person name="Noel B."/>
            <person name="Kuo A."/>
            <person name="Morin E."/>
            <person name="Chen J."/>
            <person name="Kohler A."/>
            <person name="Krizsan K."/>
            <person name="Balestrini R."/>
            <person name="Da Silva C."/>
            <person name="Montanini B."/>
            <person name="Hainaut M."/>
            <person name="Levati E."/>
            <person name="Barry K.W."/>
            <person name="Belfiori B."/>
            <person name="Cichocki N."/>
            <person name="Clum A."/>
            <person name="Dockter R.B."/>
            <person name="Fauchery L."/>
            <person name="Guy J."/>
            <person name="Iotti M."/>
            <person name="Le Tacon F."/>
            <person name="Lindquist E.A."/>
            <person name="Lipzen A."/>
            <person name="Malagnac F."/>
            <person name="Mello A."/>
            <person name="Molinier V."/>
            <person name="Miyauchi S."/>
            <person name="Poulain J."/>
            <person name="Riccioni C."/>
            <person name="Rubini A."/>
            <person name="Sitrit Y."/>
            <person name="Splivallo R."/>
            <person name="Traeger S."/>
            <person name="Wang M."/>
            <person name="Zifcakova L."/>
            <person name="Wipf D."/>
            <person name="Zambonelli A."/>
            <person name="Paolocci F."/>
            <person name="Nowrousian M."/>
            <person name="Ottonello S."/>
            <person name="Baldrian P."/>
            <person name="Spatafora J.W."/>
            <person name="Henrissat B."/>
            <person name="Nagy L.G."/>
            <person name="Aury J.M."/>
            <person name="Wincker P."/>
            <person name="Grigoriev I.V."/>
            <person name="Bonfante P."/>
            <person name="Martin F.M."/>
        </authorList>
    </citation>
    <scope>NUCLEOTIDE SEQUENCE [LARGE SCALE GENOMIC DNA]</scope>
    <source>
        <strain evidence="1 2">120613-1</strain>
    </source>
</reference>
<evidence type="ECO:0000313" key="1">
    <source>
        <dbReference type="EMBL" id="RPA90302.1"/>
    </source>
</evidence>
<organism evidence="1 2">
    <name type="scientific">Choiromyces venosus 120613-1</name>
    <dbReference type="NCBI Taxonomy" id="1336337"/>
    <lineage>
        <taxon>Eukaryota</taxon>
        <taxon>Fungi</taxon>
        <taxon>Dikarya</taxon>
        <taxon>Ascomycota</taxon>
        <taxon>Pezizomycotina</taxon>
        <taxon>Pezizomycetes</taxon>
        <taxon>Pezizales</taxon>
        <taxon>Tuberaceae</taxon>
        <taxon>Choiromyces</taxon>
    </lineage>
</organism>
<sequence>MSQNSTQDFLLGTNQQTNYMEVPSYEQLLLMLNSQQIPHSQPVSGYHLIQSPSPGLDTTEASLIVPSTLSSASFPPSCPTYSLPRPPPLPLGLDSSSPGLAPPYSSLQQINNCTDSPFRPILTANTTNYDSSIEEIVMTDLESYELNLTFKLL</sequence>
<accession>A0A3N4IVT3</accession>
<dbReference type="EMBL" id="ML120531">
    <property type="protein sequence ID" value="RPA90302.1"/>
    <property type="molecule type" value="Genomic_DNA"/>
</dbReference>
<protein>
    <submittedName>
        <fullName evidence="1">Uncharacterized protein</fullName>
    </submittedName>
</protein>
<keyword evidence="2" id="KW-1185">Reference proteome</keyword>
<dbReference type="AlphaFoldDB" id="A0A3N4IVT3"/>
<name>A0A3N4IVT3_9PEZI</name>
<gene>
    <name evidence="1" type="ORF">L873DRAFT_1821369</name>
</gene>
<dbReference type="Proteomes" id="UP000276215">
    <property type="component" value="Unassembled WGS sequence"/>
</dbReference>
<proteinExistence type="predicted"/>
<evidence type="ECO:0000313" key="2">
    <source>
        <dbReference type="Proteomes" id="UP000276215"/>
    </source>
</evidence>